<dbReference type="SUPFAM" id="SSF63748">
    <property type="entry name" value="Tudor/PWWP/MBT"/>
    <property type="match status" value="1"/>
</dbReference>
<dbReference type="PANTHER" id="PTHR12302">
    <property type="entry name" value="EBNA2 BINDING PROTEIN P100"/>
    <property type="match status" value="1"/>
</dbReference>
<dbReference type="STRING" id="796604.A0A2X0MIE4"/>
<dbReference type="CDD" id="cd00175">
    <property type="entry name" value="SNc"/>
    <property type="match status" value="1"/>
</dbReference>
<dbReference type="SUPFAM" id="SSF50199">
    <property type="entry name" value="Staphylococcal nuclease"/>
    <property type="match status" value="5"/>
</dbReference>
<dbReference type="InterPro" id="IPR016071">
    <property type="entry name" value="Staphylococal_nuclease_OB-fold"/>
</dbReference>
<evidence type="ECO:0000259" key="6">
    <source>
        <dbReference type="PROSITE" id="PS50830"/>
    </source>
</evidence>
<evidence type="ECO:0000256" key="4">
    <source>
        <dbReference type="PIRNR" id="PIRNR017179"/>
    </source>
</evidence>
<reference evidence="7 8" key="1">
    <citation type="submission" date="2016-11" db="EMBL/GenBank/DDBJ databases">
        <authorList>
            <person name="Jaros S."/>
            <person name="Januszkiewicz K."/>
            <person name="Wedrychowicz H."/>
        </authorList>
    </citation>
    <scope>NUCLEOTIDE SEQUENCE [LARGE SCALE GENOMIC DNA]</scope>
</reference>
<keyword evidence="2 4" id="KW-0963">Cytoplasm</keyword>
<dbReference type="FunFam" id="2.30.30.140:FF:000018">
    <property type="entry name" value="Serine/threonine-protein kinase 31"/>
    <property type="match status" value="1"/>
</dbReference>
<evidence type="ECO:0000313" key="7">
    <source>
        <dbReference type="EMBL" id="SGY93091.1"/>
    </source>
</evidence>
<dbReference type="EMBL" id="FQNC01000062">
    <property type="protein sequence ID" value="SGY93091.1"/>
    <property type="molecule type" value="Genomic_DNA"/>
</dbReference>
<comment type="subcellular location">
    <subcellularLocation>
        <location evidence="1 4">Cytoplasm</location>
    </subcellularLocation>
</comment>
<dbReference type="GO" id="GO:0004518">
    <property type="term" value="F:nuclease activity"/>
    <property type="evidence" value="ECO:0007669"/>
    <property type="project" value="TreeGrafter"/>
</dbReference>
<feature type="domain" description="TNase-like" evidence="6">
    <location>
        <begin position="381"/>
        <end position="520"/>
    </location>
</feature>
<dbReference type="PROSITE" id="PS50830">
    <property type="entry name" value="TNASE_3"/>
    <property type="match status" value="4"/>
</dbReference>
<dbReference type="Gene3D" id="2.30.30.140">
    <property type="match status" value="1"/>
</dbReference>
<dbReference type="PANTHER" id="PTHR12302:SF2">
    <property type="entry name" value="STAPHYLOCOCCAL NUCLEASE DOMAIN-CONTAINING PROTEIN 1"/>
    <property type="match status" value="1"/>
</dbReference>
<dbReference type="GO" id="GO:0005634">
    <property type="term" value="C:nucleus"/>
    <property type="evidence" value="ECO:0007669"/>
    <property type="project" value="TreeGrafter"/>
</dbReference>
<dbReference type="Gene3D" id="2.40.50.90">
    <property type="match status" value="5"/>
</dbReference>
<dbReference type="InterPro" id="IPR016685">
    <property type="entry name" value="Silence_cplx_Nase-comp_TudorSN"/>
</dbReference>
<dbReference type="SMART" id="SM00333">
    <property type="entry name" value="TUDOR"/>
    <property type="match status" value="1"/>
</dbReference>
<evidence type="ECO:0000313" key="8">
    <source>
        <dbReference type="Proteomes" id="UP000249464"/>
    </source>
</evidence>
<name>A0A2X0MIE4_9BASI</name>
<gene>
    <name evidence="7" type="primary">BQ5605_C037g11572</name>
    <name evidence="7" type="ORF">BQ5605_C037G11572</name>
</gene>
<dbReference type="GO" id="GO:0031047">
    <property type="term" value="P:regulatory ncRNA-mediated gene silencing"/>
    <property type="evidence" value="ECO:0007669"/>
    <property type="project" value="UniProtKB-UniRule"/>
</dbReference>
<evidence type="ECO:0000256" key="2">
    <source>
        <dbReference type="ARBA" id="ARBA00022490"/>
    </source>
</evidence>
<dbReference type="GO" id="GO:0005829">
    <property type="term" value="C:cytosol"/>
    <property type="evidence" value="ECO:0007669"/>
    <property type="project" value="UniProtKB-UniRule"/>
</dbReference>
<dbReference type="AlphaFoldDB" id="A0A2X0MIE4"/>
<proteinExistence type="predicted"/>
<organism evidence="7 8">
    <name type="scientific">Microbotryum silenes-dioicae</name>
    <dbReference type="NCBI Taxonomy" id="796604"/>
    <lineage>
        <taxon>Eukaryota</taxon>
        <taxon>Fungi</taxon>
        <taxon>Dikarya</taxon>
        <taxon>Basidiomycota</taxon>
        <taxon>Pucciniomycotina</taxon>
        <taxon>Microbotryomycetes</taxon>
        <taxon>Microbotryales</taxon>
        <taxon>Microbotryaceae</taxon>
        <taxon>Microbotryum</taxon>
    </lineage>
</organism>
<dbReference type="GO" id="GO:0031332">
    <property type="term" value="C:RNAi effector complex"/>
    <property type="evidence" value="ECO:0007669"/>
    <property type="project" value="InterPro"/>
</dbReference>
<dbReference type="GO" id="GO:0006402">
    <property type="term" value="P:mRNA catabolic process"/>
    <property type="evidence" value="ECO:0007669"/>
    <property type="project" value="UniProtKB-UniRule"/>
</dbReference>
<dbReference type="PIRSF" id="PIRSF017179">
    <property type="entry name" value="RISC-Tudor-SN"/>
    <property type="match status" value="1"/>
</dbReference>
<protein>
    <submittedName>
        <fullName evidence="7">BQ5605_C037g11572 protein</fullName>
    </submittedName>
</protein>
<feature type="domain" description="TNase-like" evidence="6">
    <location>
        <begin position="57"/>
        <end position="170"/>
    </location>
</feature>
<evidence type="ECO:0000259" key="5">
    <source>
        <dbReference type="PROSITE" id="PS50304"/>
    </source>
</evidence>
<dbReference type="Proteomes" id="UP000249464">
    <property type="component" value="Unassembled WGS sequence"/>
</dbReference>
<accession>A0A2X0MIE4</accession>
<keyword evidence="8" id="KW-1185">Reference proteome</keyword>
<evidence type="ECO:0000256" key="1">
    <source>
        <dbReference type="ARBA" id="ARBA00004496"/>
    </source>
</evidence>
<feature type="domain" description="TNase-like" evidence="6">
    <location>
        <begin position="549"/>
        <end position="680"/>
    </location>
</feature>
<dbReference type="InterPro" id="IPR002999">
    <property type="entry name" value="Tudor"/>
</dbReference>
<keyword evidence="3" id="KW-0677">Repeat</keyword>
<dbReference type="GO" id="GO:0003723">
    <property type="term" value="F:RNA binding"/>
    <property type="evidence" value="ECO:0007669"/>
    <property type="project" value="UniProtKB-UniRule"/>
</dbReference>
<dbReference type="Pfam" id="PF00567">
    <property type="entry name" value="TUDOR"/>
    <property type="match status" value="1"/>
</dbReference>
<dbReference type="PROSITE" id="PS50304">
    <property type="entry name" value="TUDOR"/>
    <property type="match status" value="1"/>
</dbReference>
<evidence type="ECO:0000256" key="3">
    <source>
        <dbReference type="ARBA" id="ARBA00022737"/>
    </source>
</evidence>
<dbReference type="InterPro" id="IPR035437">
    <property type="entry name" value="SNase_OB-fold_sf"/>
</dbReference>
<feature type="domain" description="Tudor" evidence="5">
    <location>
        <begin position="760"/>
        <end position="820"/>
    </location>
</feature>
<dbReference type="Pfam" id="PF00565">
    <property type="entry name" value="SNase"/>
    <property type="match status" value="3"/>
</dbReference>
<sequence>MAVTASMSATIARVTSGPPSLTSQSAAFLPSVQLVLRGKVLSPNSLPRERVVHLDDGLTAPRVGNRDREDEPWAFDAREYLRALLVGKTVNFQITRTISTTTPPLEFARVFFTQPDGEQLDVGLAVVKAGWAKLRDSPKGAADGDEDPRRAEFVQAEEEAKVMARGMWATNGPPEQHVNFSMPEDPSTFLAQYKGQPLDAIIEAVPNGSTVRARLLLSPTHHQVVGVGLAGVRAPRAGNLSSADSSAPSGEEFGDEARFFVETRLLQRMIKITLLSLPTPAVAPSAFNSSGPAATPAPATMFIGTVAHPAGNIAALLIATGLARIVDWHAGFLSQSPTPGMMAELRKAEVEAKGARRGVWKFLPAATPTAAAQAAQQEKERKFEGVVTRVWGADMLSVVKTGETKERRIQLASVRQPKPNDPKVGGLQAEGKELMRKKLIGKSVNVNIDYIKPAEGDYEARECATIRVAGGANVAEILVEKGLLHVIRHRQGDEQRSSDYDKLLAAEAKAVAETKGVHSGKEYPVGRIIDASESAQKAAPFLSSFKRQGRAAGVVDYVAAGSRFKVFIPKQDIKLTLVLSGIRAPRTARNASEKSEPFGAEAAQFAGRKCMQKDVEVLIESADKSGGFIGKMFLGKDDFAVLLVKEGLARVDEYAAEKGAKDLVEAQDEAKRNKKGIWSNYDAAADAADAAAASSEPAVARREYVDVVVSDVRGSADSPFSFAVQVLSSNSSIPELERLMSELTVFHEETSGDLTPANFLPRNNDLVSAKFSQDDVWYRARIRRANPAKKEAEVLYVDYGNSETIPYSRLRPLAAQFKSLESQAKDATLSFVTLLDHSTEYGLEAQDRFRDLCEGRQLVANVDARDPGLLHLSLFDPNDPESAKGHEASINVQLVREGYARVDQKSRFRQAYPQVVKALERATEQAKRDRAGAYELGDIFED</sequence>
<feature type="domain" description="TNase-like" evidence="6">
    <location>
        <begin position="196"/>
        <end position="362"/>
    </location>
</feature>
<dbReference type="SMART" id="SM00318">
    <property type="entry name" value="SNc"/>
    <property type="match status" value="4"/>
</dbReference>
<dbReference type="FunFam" id="2.40.50.90:FF:000001">
    <property type="entry name" value="Staphylococcal nuclease domain-containing protein"/>
    <property type="match status" value="1"/>
</dbReference>